<keyword evidence="2" id="KW-1185">Reference proteome</keyword>
<protein>
    <submittedName>
        <fullName evidence="1">Uncharacterized protein</fullName>
    </submittedName>
</protein>
<dbReference type="Proteomes" id="UP000092321">
    <property type="component" value="Unassembled WGS sequence"/>
</dbReference>
<accession>A0A1B7TGA5</accession>
<reference evidence="2" key="1">
    <citation type="journal article" date="2016" name="Proc. Natl. Acad. Sci. U.S.A.">
        <title>Comparative genomics of biotechnologically important yeasts.</title>
        <authorList>
            <person name="Riley R."/>
            <person name="Haridas S."/>
            <person name="Wolfe K.H."/>
            <person name="Lopes M.R."/>
            <person name="Hittinger C.T."/>
            <person name="Goeker M."/>
            <person name="Salamov A.A."/>
            <person name="Wisecaver J.H."/>
            <person name="Long T.M."/>
            <person name="Calvey C.H."/>
            <person name="Aerts A.L."/>
            <person name="Barry K.W."/>
            <person name="Choi C."/>
            <person name="Clum A."/>
            <person name="Coughlan A.Y."/>
            <person name="Deshpande S."/>
            <person name="Douglass A.P."/>
            <person name="Hanson S.J."/>
            <person name="Klenk H.-P."/>
            <person name="LaButti K.M."/>
            <person name="Lapidus A."/>
            <person name="Lindquist E.A."/>
            <person name="Lipzen A.M."/>
            <person name="Meier-Kolthoff J.P."/>
            <person name="Ohm R.A."/>
            <person name="Otillar R.P."/>
            <person name="Pangilinan J.L."/>
            <person name="Peng Y."/>
            <person name="Rokas A."/>
            <person name="Rosa C.A."/>
            <person name="Scheuner C."/>
            <person name="Sibirny A.A."/>
            <person name="Slot J.C."/>
            <person name="Stielow J.B."/>
            <person name="Sun H."/>
            <person name="Kurtzman C.P."/>
            <person name="Blackwell M."/>
            <person name="Grigoriev I.V."/>
            <person name="Jeffries T.W."/>
        </authorList>
    </citation>
    <scope>NUCLEOTIDE SEQUENCE [LARGE SCALE GENOMIC DNA]</scope>
    <source>
        <strain evidence="2">NRRL Y-1626</strain>
    </source>
</reference>
<sequence>MVDINDMVDTDAYNYHLSPLVLDMNYDTVWDVIKGLKAEKLTNKNCNINSEKFKISITANKFLKTKSFAKDTNHIYRQKLDYSEHVKNVTIERVNHKEDANLQVVTFKNIKFFKLEDLSKKSFFEYDLPNVIINKANLIDSISEEVIDKEEILDIQLLDLLTKQIIPKFDTLYTILNFGSFNPSFKQYFGAIIQSCKDYFNNDSGLITYDYKRLTTKYQNHYESKDNNNYFEMDIKQPYSSTRIRILSQFQDSYTWPFENPDDCLQFFSKFILEDLQIAMEKYDDPTARTFVSNKFYESLESRLVGLKFSNRKEKDNIDEDEIDNLQKYLNFLKDCNKFKRNKKFNNNDEYVYDPILDFVYCLWGQISNIIPIFLRLSSSCKKSDDESQSLLDYLSYNLACRTDEIENVSGIKRTLTIALQNYPSSELNINLYNISQENDVSLPNSYIFSFKMSNVSSFALCQKRLKKNCFTEKFKKYPRELFDPNYHQYFKWSEDGLEYYLINIINDLNKILDSYNEIQFEEISGPDVSLEYFTQWLAKKTFSTINFNSYIDHKQRDKSSYWNSFNKNESQLSKIENVMALFSNHSKTKQIAKFPMDDESNYKTMHSLIQMIQDVKERETSVLRKFLYDKDVLFFPIAEEDNQPDILKENRIFLEHINIRPYFYQLVAREFFNNEGTTFEFLKDKILQVILAFADPFGRPIGQQDKIMSIDYLSDLMIGFVSELISGNVPLNSIEIEHKKMKIAALWIN</sequence>
<proteinExistence type="predicted"/>
<evidence type="ECO:0000313" key="1">
    <source>
        <dbReference type="EMBL" id="OBA27685.1"/>
    </source>
</evidence>
<dbReference type="EMBL" id="LXPE01000007">
    <property type="protein sequence ID" value="OBA27685.1"/>
    <property type="molecule type" value="Genomic_DNA"/>
</dbReference>
<name>A0A1B7TGA5_9ASCO</name>
<dbReference type="AlphaFoldDB" id="A0A1B7TGA5"/>
<comment type="caution">
    <text evidence="1">The sequence shown here is derived from an EMBL/GenBank/DDBJ whole genome shotgun (WGS) entry which is preliminary data.</text>
</comment>
<evidence type="ECO:0000313" key="2">
    <source>
        <dbReference type="Proteomes" id="UP000092321"/>
    </source>
</evidence>
<gene>
    <name evidence="1" type="ORF">HANVADRAFT_1557</name>
</gene>
<organism evidence="1 2">
    <name type="scientific">Hanseniaspora valbyensis NRRL Y-1626</name>
    <dbReference type="NCBI Taxonomy" id="766949"/>
    <lineage>
        <taxon>Eukaryota</taxon>
        <taxon>Fungi</taxon>
        <taxon>Dikarya</taxon>
        <taxon>Ascomycota</taxon>
        <taxon>Saccharomycotina</taxon>
        <taxon>Saccharomycetes</taxon>
        <taxon>Saccharomycodales</taxon>
        <taxon>Saccharomycodaceae</taxon>
        <taxon>Hanseniaspora</taxon>
    </lineage>
</organism>